<dbReference type="HAMAP" id="MF_00201">
    <property type="entry name" value="RecO"/>
    <property type="match status" value="1"/>
</dbReference>
<dbReference type="InterPro" id="IPR037278">
    <property type="entry name" value="ARFGAP/RecO"/>
</dbReference>
<dbReference type="Proteomes" id="UP000182762">
    <property type="component" value="Unassembled WGS sequence"/>
</dbReference>
<sequence>MLKKCEGIVIRANHYGESNKIVTLFTRELGKIGVMARGAKKPSSRLSALTHPFTYGSFLIQTGSGSGMGTLSQGEIIASMRSIREDIFLTAYASYVVELTDRATESRKSNPFLFELLFQTLTYIDEGYDKDVLLCIYKLKMLDVLGIAPQLNRCAICGASDGVFAFSTKEGGLLCHRCYEHDPYHIKLTPMLVKLLRLFYYMDLKRLGSISLKEETKKRLAFIIDTYYAELSGLTLKSERFLKQMDSLRDTFSDDVNEKS</sequence>
<dbReference type="Pfam" id="PF11967">
    <property type="entry name" value="RecO_N"/>
    <property type="match status" value="1"/>
</dbReference>
<keyword evidence="3 7" id="KW-0227">DNA damage</keyword>
<dbReference type="InterPro" id="IPR003717">
    <property type="entry name" value="RecO"/>
</dbReference>
<dbReference type="EMBL" id="FOXX01000001">
    <property type="protein sequence ID" value="SFQ18456.1"/>
    <property type="molecule type" value="Genomic_DNA"/>
</dbReference>
<comment type="similarity">
    <text evidence="1 7">Belongs to the RecO family.</text>
</comment>
<dbReference type="PANTHER" id="PTHR33991">
    <property type="entry name" value="DNA REPAIR PROTEIN RECO"/>
    <property type="match status" value="1"/>
</dbReference>
<evidence type="ECO:0000256" key="7">
    <source>
        <dbReference type="HAMAP-Rule" id="MF_00201"/>
    </source>
</evidence>
<keyword evidence="10" id="KW-1185">Reference proteome</keyword>
<gene>
    <name evidence="7" type="primary">recO</name>
    <name evidence="9" type="ORF">SAMN02745910_00541</name>
</gene>
<evidence type="ECO:0000256" key="4">
    <source>
        <dbReference type="ARBA" id="ARBA00023172"/>
    </source>
</evidence>
<comment type="function">
    <text evidence="7">Involved in DNA repair and RecF pathway recombination.</text>
</comment>
<dbReference type="Pfam" id="PF02565">
    <property type="entry name" value="RecO_C"/>
    <property type="match status" value="1"/>
</dbReference>
<dbReference type="SUPFAM" id="SSF50249">
    <property type="entry name" value="Nucleic acid-binding proteins"/>
    <property type="match status" value="1"/>
</dbReference>
<organism evidence="9 10">
    <name type="scientific">Priestia endophytica DSM 13796</name>
    <dbReference type="NCBI Taxonomy" id="1121089"/>
    <lineage>
        <taxon>Bacteria</taxon>
        <taxon>Bacillati</taxon>
        <taxon>Bacillota</taxon>
        <taxon>Bacilli</taxon>
        <taxon>Bacillales</taxon>
        <taxon>Bacillaceae</taxon>
        <taxon>Priestia</taxon>
    </lineage>
</organism>
<protein>
    <recommendedName>
        <fullName evidence="2 7">DNA repair protein RecO</fullName>
    </recommendedName>
    <alternativeName>
        <fullName evidence="6 7">Recombination protein O</fullName>
    </alternativeName>
</protein>
<evidence type="ECO:0000256" key="3">
    <source>
        <dbReference type="ARBA" id="ARBA00022763"/>
    </source>
</evidence>
<dbReference type="RefSeq" id="WP_061802017.1">
    <property type="nucleotide sequence ID" value="NZ_FOXX01000001.1"/>
</dbReference>
<dbReference type="InterPro" id="IPR012340">
    <property type="entry name" value="NA-bd_OB-fold"/>
</dbReference>
<dbReference type="Gene3D" id="1.20.1440.120">
    <property type="entry name" value="Recombination protein O, C-terminal domain"/>
    <property type="match status" value="1"/>
</dbReference>
<reference evidence="9 10" key="1">
    <citation type="submission" date="2016-10" db="EMBL/GenBank/DDBJ databases">
        <authorList>
            <person name="Varghese N."/>
            <person name="Submissions S."/>
        </authorList>
    </citation>
    <scope>NUCLEOTIDE SEQUENCE [LARGE SCALE GENOMIC DNA]</scope>
    <source>
        <strain evidence="9 10">DSM 13796</strain>
    </source>
</reference>
<keyword evidence="5 7" id="KW-0234">DNA repair</keyword>
<evidence type="ECO:0000259" key="8">
    <source>
        <dbReference type="Pfam" id="PF11967"/>
    </source>
</evidence>
<comment type="caution">
    <text evidence="9">The sequence shown here is derived from an EMBL/GenBank/DDBJ whole genome shotgun (WGS) entry which is preliminary data.</text>
</comment>
<evidence type="ECO:0000256" key="6">
    <source>
        <dbReference type="ARBA" id="ARBA00033409"/>
    </source>
</evidence>
<accession>A0A1I5WGC3</accession>
<evidence type="ECO:0000256" key="1">
    <source>
        <dbReference type="ARBA" id="ARBA00007452"/>
    </source>
</evidence>
<evidence type="ECO:0000313" key="9">
    <source>
        <dbReference type="EMBL" id="SFQ18456.1"/>
    </source>
</evidence>
<dbReference type="InterPro" id="IPR022572">
    <property type="entry name" value="DNA_rep/recomb_RecO_N"/>
</dbReference>
<dbReference type="Gene3D" id="2.40.50.140">
    <property type="entry name" value="Nucleic acid-binding proteins"/>
    <property type="match status" value="1"/>
</dbReference>
<dbReference type="GeneID" id="93709312"/>
<keyword evidence="4 7" id="KW-0233">DNA recombination</keyword>
<dbReference type="SUPFAM" id="SSF57863">
    <property type="entry name" value="ArfGap/RecO-like zinc finger"/>
    <property type="match status" value="1"/>
</dbReference>
<dbReference type="InterPro" id="IPR042242">
    <property type="entry name" value="RecO_C"/>
</dbReference>
<evidence type="ECO:0000256" key="2">
    <source>
        <dbReference type="ARBA" id="ARBA00021310"/>
    </source>
</evidence>
<dbReference type="PANTHER" id="PTHR33991:SF1">
    <property type="entry name" value="DNA REPAIR PROTEIN RECO"/>
    <property type="match status" value="1"/>
</dbReference>
<dbReference type="NCBIfam" id="TIGR00613">
    <property type="entry name" value="reco"/>
    <property type="match status" value="1"/>
</dbReference>
<evidence type="ECO:0000313" key="10">
    <source>
        <dbReference type="Proteomes" id="UP000182762"/>
    </source>
</evidence>
<name>A0A1I5WGC3_9BACI</name>
<proteinExistence type="inferred from homology"/>
<feature type="domain" description="DNA replication/recombination mediator RecO N-terminal" evidence="8">
    <location>
        <begin position="1"/>
        <end position="79"/>
    </location>
</feature>
<evidence type="ECO:0000256" key="5">
    <source>
        <dbReference type="ARBA" id="ARBA00023204"/>
    </source>
</evidence>